<feature type="transmembrane region" description="Helical" evidence="1">
    <location>
        <begin position="245"/>
        <end position="264"/>
    </location>
</feature>
<feature type="transmembrane region" description="Helical" evidence="1">
    <location>
        <begin position="284"/>
        <end position="303"/>
    </location>
</feature>
<accession>A0A3N4LE59</accession>
<organism evidence="2 3">
    <name type="scientific">Terfezia boudieri ATCC MYA-4762</name>
    <dbReference type="NCBI Taxonomy" id="1051890"/>
    <lineage>
        <taxon>Eukaryota</taxon>
        <taxon>Fungi</taxon>
        <taxon>Dikarya</taxon>
        <taxon>Ascomycota</taxon>
        <taxon>Pezizomycotina</taxon>
        <taxon>Pezizomycetes</taxon>
        <taxon>Pezizales</taxon>
        <taxon>Pezizaceae</taxon>
        <taxon>Terfezia</taxon>
    </lineage>
</organism>
<evidence type="ECO:0000313" key="2">
    <source>
        <dbReference type="EMBL" id="RPB21177.1"/>
    </source>
</evidence>
<name>A0A3N4LE59_9PEZI</name>
<dbReference type="Proteomes" id="UP000267821">
    <property type="component" value="Unassembled WGS sequence"/>
</dbReference>
<keyword evidence="1" id="KW-0472">Membrane</keyword>
<evidence type="ECO:0000313" key="3">
    <source>
        <dbReference type="Proteomes" id="UP000267821"/>
    </source>
</evidence>
<sequence length="447" mass="48022">MFMFSILSNSRAAVGFFLFLSLILTVFLLSGVTQPTPAIRNIYLLKLHYTSPNITDSDTPDTFVPVIPLMPKITNPNSKTGRPTPTTTTPKPTFISLPKQTFVAVSPTLRQRTPHAIPAAGINPYGHSRSEVFNHNGRPLHNGRQPLAPQPLSDEQTLREIISLKDVELDVFFGYYGFCVGGKTIPIRCTNKRPKSAQALKVSLFPGEYNQDGSVNTTSLTLEKDPQDILYLGLQMQRAISPVPVIGAVIAFGIAWLISVWISFTSGSSYAGVGGAENVWLDKITFGLATLGFLLLLMAVSYLKVAGDVAYEILTGQQGGNTPGFLLEVAGVDATPGYNALRIGIAALVMVAGVVGGMAWCMGIGRSVEPKAGGLHYGSGRFGMVGGLLGRFMGRGGEQTHDGPEWKGSIGKPVPVFGHQMQGYPVHPQKHMHPAFAGHTGWVSNYV</sequence>
<protein>
    <submittedName>
        <fullName evidence="2">Uncharacterized protein</fullName>
    </submittedName>
</protein>
<dbReference type="EMBL" id="ML121562">
    <property type="protein sequence ID" value="RPB21177.1"/>
    <property type="molecule type" value="Genomic_DNA"/>
</dbReference>
<keyword evidence="1" id="KW-0812">Transmembrane</keyword>
<dbReference type="Pfam" id="PF06687">
    <property type="entry name" value="SUR7"/>
    <property type="match status" value="1"/>
</dbReference>
<proteinExistence type="predicted"/>
<reference evidence="2 3" key="1">
    <citation type="journal article" date="2018" name="Nat. Ecol. Evol.">
        <title>Pezizomycetes genomes reveal the molecular basis of ectomycorrhizal truffle lifestyle.</title>
        <authorList>
            <person name="Murat C."/>
            <person name="Payen T."/>
            <person name="Noel B."/>
            <person name="Kuo A."/>
            <person name="Morin E."/>
            <person name="Chen J."/>
            <person name="Kohler A."/>
            <person name="Krizsan K."/>
            <person name="Balestrini R."/>
            <person name="Da Silva C."/>
            <person name="Montanini B."/>
            <person name="Hainaut M."/>
            <person name="Levati E."/>
            <person name="Barry K.W."/>
            <person name="Belfiori B."/>
            <person name="Cichocki N."/>
            <person name="Clum A."/>
            <person name="Dockter R.B."/>
            <person name="Fauchery L."/>
            <person name="Guy J."/>
            <person name="Iotti M."/>
            <person name="Le Tacon F."/>
            <person name="Lindquist E.A."/>
            <person name="Lipzen A."/>
            <person name="Malagnac F."/>
            <person name="Mello A."/>
            <person name="Molinier V."/>
            <person name="Miyauchi S."/>
            <person name="Poulain J."/>
            <person name="Riccioni C."/>
            <person name="Rubini A."/>
            <person name="Sitrit Y."/>
            <person name="Splivallo R."/>
            <person name="Traeger S."/>
            <person name="Wang M."/>
            <person name="Zifcakova L."/>
            <person name="Wipf D."/>
            <person name="Zambonelli A."/>
            <person name="Paolocci F."/>
            <person name="Nowrousian M."/>
            <person name="Ottonello S."/>
            <person name="Baldrian P."/>
            <person name="Spatafora J.W."/>
            <person name="Henrissat B."/>
            <person name="Nagy L.G."/>
            <person name="Aury J.M."/>
            <person name="Wincker P."/>
            <person name="Grigoriev I.V."/>
            <person name="Bonfante P."/>
            <person name="Martin F.M."/>
        </authorList>
    </citation>
    <scope>NUCLEOTIDE SEQUENCE [LARGE SCALE GENOMIC DNA]</scope>
    <source>
        <strain evidence="2 3">ATCC MYA-4762</strain>
    </source>
</reference>
<dbReference type="InterPro" id="IPR009571">
    <property type="entry name" value="SUR7/Rim9-like_fungi"/>
</dbReference>
<keyword evidence="3" id="KW-1185">Reference proteome</keyword>
<keyword evidence="1" id="KW-1133">Transmembrane helix</keyword>
<dbReference type="AlphaFoldDB" id="A0A3N4LE59"/>
<feature type="transmembrane region" description="Helical" evidence="1">
    <location>
        <begin position="340"/>
        <end position="361"/>
    </location>
</feature>
<evidence type="ECO:0000256" key="1">
    <source>
        <dbReference type="SAM" id="Phobius"/>
    </source>
</evidence>
<gene>
    <name evidence="2" type="ORF">L211DRAFT_450872</name>
</gene>
<dbReference type="OrthoDB" id="5378417at2759"/>
<dbReference type="InParanoid" id="A0A3N4LE59"/>
<dbReference type="GO" id="GO:0005886">
    <property type="term" value="C:plasma membrane"/>
    <property type="evidence" value="ECO:0007669"/>
    <property type="project" value="InterPro"/>
</dbReference>